<keyword evidence="11" id="KW-1133">Transmembrane helix</keyword>
<dbReference type="Pfam" id="PF02518">
    <property type="entry name" value="HATPase_c"/>
    <property type="match status" value="1"/>
</dbReference>
<dbReference type="PROSITE" id="PS50109">
    <property type="entry name" value="HIS_KIN"/>
    <property type="match status" value="1"/>
</dbReference>
<dbReference type="Proteomes" id="UP000053372">
    <property type="component" value="Unassembled WGS sequence"/>
</dbReference>
<dbReference type="PANTHER" id="PTHR43547">
    <property type="entry name" value="TWO-COMPONENT HISTIDINE KINASE"/>
    <property type="match status" value="1"/>
</dbReference>
<sequence length="1114" mass="126299">MKIEQNLRVEEEIFIGDSEMAVLMRSFDWSQTSLGAVENWSQSLKTILSILLTSGHPMFLFWGEELIQFYNDAYRPSLGANKHPQALGHRGREFWDEIWHIIEPQIDAVMKWGKSTWNEDHLVPIIRNGYLEEVYWTYSYSPVRDDNGEINGILVVCSETTERVIGERQLQTLRELATENIGIKTVEEACQISLRTLANNPHDIPFALLYLLDDKQATAKLAGTCGINAETSASPLEIEINSDSKICNLWQLPAVMATNEGQFIGELKSKFGNLPGDAWANSPESAFVLPLIPSGQADIKGFLIVGISSKRPFNDDYKGFFDLVGGQIATAISSSNAWETERRLEQIRETARMEVEAAETRMLGILSSIRDGFVIFDYDWRYLYINDRQLEIIGMRREDVLGKSLWEVFPDLVDTELEQKLYQVMLERKSTQFDFYYPAWNRWFENQIHPTPEGIAVICADITERKQVTEALREQEARLQFMLECSQIGEWDLDLTTQPYTANRSLKHDQIFGYESLLPEWSYEIFLEHVHPDDRESVDKSFKQTLSSYVDWDFECRIIRADGKITWIWARGSVYRDSNGNPIRLIGSVTDINKRKQSEAKLQQLAALIDNSIDFIGLATLESQAVFVNPAGCRLIGLENLEAVTKTEIIDYFLPEDKAYVQEVIYPTVMREGYWKGEFRFRHFQTGEAIPVDYTLFLIKDPHTDEPRAIATISHDIRERMAMQQERVRILELERAAREEAEQANRLKDEFLAILSHEMRTPLNPILGWAKILQKGKIDHKKTQKALEIIERNAKLQAQLIDDLLDISRILQRKLNLDKVSVNLGDVIQGALETVRLAAQAKSIHIHIIKPSSAVMVNGDGGRLQQVIWNLLSNAVKFTPVNGQIWVELTQTGNYAQIQVKDTGKGIKKEFLPYIFEHFRQEDSSTTRKFGGLGLGLAIVHQIVKLHEGSVTAQSLGEEQGATFTVRIPYMAAKNETTNLQQVSQPRSGLNGINVLVVDDEPDSCDLIAFLLQQEGATVTTATSASQALENITKSTPDLLISDIEMSDMNGYEFIGKIRSSEKGKLIPSVAVTAYAGEESQEKAIGAGFQRHISKPIDANTFIDVVVEELLQIF</sequence>
<dbReference type="RefSeq" id="WP_058184130.1">
    <property type="nucleotide sequence ID" value="NZ_LMTZ01000118.1"/>
</dbReference>
<dbReference type="InterPro" id="IPR004358">
    <property type="entry name" value="Sig_transdc_His_kin-like_C"/>
</dbReference>
<evidence type="ECO:0000256" key="3">
    <source>
        <dbReference type="ARBA" id="ARBA00006402"/>
    </source>
</evidence>
<keyword evidence="6" id="KW-0808">Transferase</keyword>
<dbReference type="CDD" id="cd16922">
    <property type="entry name" value="HATPase_EvgS-ArcB-TorS-like"/>
    <property type="match status" value="1"/>
</dbReference>
<dbReference type="NCBIfam" id="TIGR00229">
    <property type="entry name" value="sensory_box"/>
    <property type="match status" value="3"/>
</dbReference>
<dbReference type="EC" id="2.7.13.3" evidence="4"/>
<dbReference type="PROSITE" id="PS50113">
    <property type="entry name" value="PAC"/>
    <property type="match status" value="2"/>
</dbReference>
<dbReference type="SMART" id="SM00387">
    <property type="entry name" value="HATPase_c"/>
    <property type="match status" value="1"/>
</dbReference>
<dbReference type="InterPro" id="IPR000014">
    <property type="entry name" value="PAS"/>
</dbReference>
<dbReference type="PRINTS" id="PR00344">
    <property type="entry name" value="BCTRLSENSOR"/>
</dbReference>
<dbReference type="GO" id="GO:0005524">
    <property type="term" value="F:ATP binding"/>
    <property type="evidence" value="ECO:0007669"/>
    <property type="project" value="UniProtKB-KW"/>
</dbReference>
<evidence type="ECO:0000256" key="11">
    <source>
        <dbReference type="ARBA" id="ARBA00022989"/>
    </source>
</evidence>
<gene>
    <name evidence="21" type="ORF">BC008_39585</name>
    <name evidence="22" type="ORF">BC008_40560</name>
</gene>
<evidence type="ECO:0000256" key="6">
    <source>
        <dbReference type="ARBA" id="ARBA00022679"/>
    </source>
</evidence>
<dbReference type="PROSITE" id="PS50110">
    <property type="entry name" value="RESPONSE_REGULATORY"/>
    <property type="match status" value="1"/>
</dbReference>
<dbReference type="PANTHER" id="PTHR43547:SF2">
    <property type="entry name" value="HYBRID SIGNAL TRANSDUCTION HISTIDINE KINASE C"/>
    <property type="match status" value="1"/>
</dbReference>
<keyword evidence="10" id="KW-0067">ATP-binding</keyword>
<evidence type="ECO:0000313" key="21">
    <source>
        <dbReference type="EMBL" id="KST63908.1"/>
    </source>
</evidence>
<dbReference type="Pfam" id="PF08447">
    <property type="entry name" value="PAS_3"/>
    <property type="match status" value="1"/>
</dbReference>
<dbReference type="SUPFAM" id="SSF55781">
    <property type="entry name" value="GAF domain-like"/>
    <property type="match status" value="1"/>
</dbReference>
<dbReference type="Pfam" id="PF00512">
    <property type="entry name" value="HisKA"/>
    <property type="match status" value="1"/>
</dbReference>
<feature type="domain" description="PAS" evidence="19">
    <location>
        <begin position="601"/>
        <end position="673"/>
    </location>
</feature>
<evidence type="ECO:0000256" key="16">
    <source>
        <dbReference type="SAM" id="Coils"/>
    </source>
</evidence>
<dbReference type="CDD" id="cd17580">
    <property type="entry name" value="REC_2_DhkD-like"/>
    <property type="match status" value="1"/>
</dbReference>
<dbReference type="CDD" id="cd00082">
    <property type="entry name" value="HisKA"/>
    <property type="match status" value="1"/>
</dbReference>
<dbReference type="InterPro" id="IPR035965">
    <property type="entry name" value="PAS-like_dom_sf"/>
</dbReference>
<dbReference type="InterPro" id="IPR029016">
    <property type="entry name" value="GAF-like_dom_sf"/>
</dbReference>
<feature type="domain" description="PAC" evidence="20">
    <location>
        <begin position="552"/>
        <end position="604"/>
    </location>
</feature>
<dbReference type="SUPFAM" id="SSF47384">
    <property type="entry name" value="Homodimeric domain of signal transducing histidine kinase"/>
    <property type="match status" value="1"/>
</dbReference>
<dbReference type="Pfam" id="PF08448">
    <property type="entry name" value="PAS_4"/>
    <property type="match status" value="2"/>
</dbReference>
<dbReference type="InterPro" id="IPR001610">
    <property type="entry name" value="PAC"/>
</dbReference>
<dbReference type="SUPFAM" id="SSF55874">
    <property type="entry name" value="ATPase domain of HSP90 chaperone/DNA topoisomerase II/histidine kinase"/>
    <property type="match status" value="1"/>
</dbReference>
<feature type="domain" description="Response regulatory" evidence="18">
    <location>
        <begin position="994"/>
        <end position="1110"/>
    </location>
</feature>
<feature type="modified residue" description="4-aspartylphosphate" evidence="15">
    <location>
        <position position="1043"/>
    </location>
</feature>
<reference evidence="22 23" key="1">
    <citation type="journal article" date="2015" name="Genome Announc.">
        <title>Draft Genome of the Euendolithic (true boring) Cyanobacterium Mastigocoleus testarum strain BC008.</title>
        <authorList>
            <person name="Guida B.S."/>
            <person name="Garcia-Pichel F."/>
        </authorList>
    </citation>
    <scope>NUCLEOTIDE SEQUENCE [LARGE SCALE GENOMIC DNA]</scope>
    <source>
        <strain evidence="22 23">BC008</strain>
    </source>
</reference>
<evidence type="ECO:0000313" key="22">
    <source>
        <dbReference type="EMBL" id="KST64618.1"/>
    </source>
</evidence>
<evidence type="ECO:0000259" key="18">
    <source>
        <dbReference type="PROSITE" id="PS50110"/>
    </source>
</evidence>
<evidence type="ECO:0000259" key="19">
    <source>
        <dbReference type="PROSITE" id="PS50112"/>
    </source>
</evidence>
<dbReference type="InterPro" id="IPR003661">
    <property type="entry name" value="HisK_dim/P_dom"/>
</dbReference>
<comment type="subcellular location">
    <subcellularLocation>
        <location evidence="2">Membrane</location>
    </subcellularLocation>
</comment>
<dbReference type="Gene3D" id="3.30.450.40">
    <property type="match status" value="1"/>
</dbReference>
<dbReference type="SUPFAM" id="SSF55785">
    <property type="entry name" value="PYP-like sensor domain (PAS domain)"/>
    <property type="match status" value="4"/>
</dbReference>
<keyword evidence="8" id="KW-0547">Nucleotide-binding</keyword>
<dbReference type="OrthoDB" id="9796100at2"/>
<dbReference type="Gene3D" id="3.30.450.20">
    <property type="entry name" value="PAS domain"/>
    <property type="match status" value="4"/>
</dbReference>
<evidence type="ECO:0000256" key="14">
    <source>
        <dbReference type="ARBA" id="ARBA00074306"/>
    </source>
</evidence>
<protein>
    <recommendedName>
        <fullName evidence="14">Circadian input-output histidine kinase CikA</fullName>
        <ecNumber evidence="4">2.7.13.3</ecNumber>
    </recommendedName>
</protein>
<dbReference type="Gene3D" id="3.30.565.10">
    <property type="entry name" value="Histidine kinase-like ATPase, C-terminal domain"/>
    <property type="match status" value="1"/>
</dbReference>
<keyword evidence="13" id="KW-0472">Membrane</keyword>
<comment type="catalytic activity">
    <reaction evidence="1">
        <text>ATP + protein L-histidine = ADP + protein N-phospho-L-histidine.</text>
        <dbReference type="EC" id="2.7.13.3"/>
    </reaction>
</comment>
<keyword evidence="7" id="KW-0812">Transmembrane</keyword>
<dbReference type="Gene3D" id="1.10.287.130">
    <property type="match status" value="1"/>
</dbReference>
<evidence type="ECO:0000256" key="9">
    <source>
        <dbReference type="ARBA" id="ARBA00022777"/>
    </source>
</evidence>
<comment type="similarity">
    <text evidence="3">In the N-terminal section; belongs to the phytochrome family.</text>
</comment>
<keyword evidence="5 15" id="KW-0597">Phosphoprotein</keyword>
<feature type="coiled-coil region" evidence="16">
    <location>
        <begin position="723"/>
        <end position="750"/>
    </location>
</feature>
<dbReference type="SUPFAM" id="SSF52172">
    <property type="entry name" value="CheY-like"/>
    <property type="match status" value="1"/>
</dbReference>
<dbReference type="FunFam" id="1.10.287.130:FF:000004">
    <property type="entry name" value="Ethylene receptor 1"/>
    <property type="match status" value="1"/>
</dbReference>
<dbReference type="InterPro" id="IPR013656">
    <property type="entry name" value="PAS_4"/>
</dbReference>
<evidence type="ECO:0000256" key="4">
    <source>
        <dbReference type="ARBA" id="ARBA00012438"/>
    </source>
</evidence>
<dbReference type="CDD" id="cd00130">
    <property type="entry name" value="PAS"/>
    <property type="match status" value="3"/>
</dbReference>
<dbReference type="InterPro" id="IPR036890">
    <property type="entry name" value="HATPase_C_sf"/>
</dbReference>
<dbReference type="EMBL" id="LMTZ01000129">
    <property type="protein sequence ID" value="KST63908.1"/>
    <property type="molecule type" value="Genomic_DNA"/>
</dbReference>
<dbReference type="InterPro" id="IPR000700">
    <property type="entry name" value="PAS-assoc_C"/>
</dbReference>
<dbReference type="GO" id="GO:0000155">
    <property type="term" value="F:phosphorelay sensor kinase activity"/>
    <property type="evidence" value="ECO:0007669"/>
    <property type="project" value="InterPro"/>
</dbReference>
<dbReference type="Gene3D" id="3.40.50.2300">
    <property type="match status" value="1"/>
</dbReference>
<dbReference type="SMART" id="SM00388">
    <property type="entry name" value="HisKA"/>
    <property type="match status" value="1"/>
</dbReference>
<keyword evidence="23" id="KW-1185">Reference proteome</keyword>
<accession>A0A0V7ZJ04</accession>
<evidence type="ECO:0000256" key="15">
    <source>
        <dbReference type="PROSITE-ProRule" id="PRU00169"/>
    </source>
</evidence>
<keyword evidence="12" id="KW-0902">Two-component regulatory system</keyword>
<dbReference type="InterPro" id="IPR005467">
    <property type="entry name" value="His_kinase_dom"/>
</dbReference>
<evidence type="ECO:0000256" key="12">
    <source>
        <dbReference type="ARBA" id="ARBA00023012"/>
    </source>
</evidence>
<dbReference type="InterPro" id="IPR003594">
    <property type="entry name" value="HATPase_dom"/>
</dbReference>
<dbReference type="FunFam" id="3.30.565.10:FF:000010">
    <property type="entry name" value="Sensor histidine kinase RcsC"/>
    <property type="match status" value="1"/>
</dbReference>
<dbReference type="InterPro" id="IPR001789">
    <property type="entry name" value="Sig_transdc_resp-reg_receiver"/>
</dbReference>
<dbReference type="Pfam" id="PF00072">
    <property type="entry name" value="Response_reg"/>
    <property type="match status" value="1"/>
</dbReference>
<evidence type="ECO:0000256" key="2">
    <source>
        <dbReference type="ARBA" id="ARBA00004370"/>
    </source>
</evidence>
<evidence type="ECO:0000256" key="1">
    <source>
        <dbReference type="ARBA" id="ARBA00000085"/>
    </source>
</evidence>
<dbReference type="InterPro" id="IPR013655">
    <property type="entry name" value="PAS_fold_3"/>
</dbReference>
<evidence type="ECO:0000256" key="7">
    <source>
        <dbReference type="ARBA" id="ARBA00022692"/>
    </source>
</evidence>
<evidence type="ECO:0000256" key="13">
    <source>
        <dbReference type="ARBA" id="ARBA00023136"/>
    </source>
</evidence>
<dbReference type="SMART" id="SM00086">
    <property type="entry name" value="PAC"/>
    <property type="match status" value="3"/>
</dbReference>
<dbReference type="GO" id="GO:0016020">
    <property type="term" value="C:membrane"/>
    <property type="evidence" value="ECO:0007669"/>
    <property type="project" value="UniProtKB-SubCell"/>
</dbReference>
<dbReference type="AlphaFoldDB" id="A0A0V7ZJ04"/>
<evidence type="ECO:0000259" key="20">
    <source>
        <dbReference type="PROSITE" id="PS50113"/>
    </source>
</evidence>
<keyword evidence="9" id="KW-0418">Kinase</keyword>
<dbReference type="Gene3D" id="2.10.70.100">
    <property type="match status" value="1"/>
</dbReference>
<dbReference type="EMBL" id="LMTZ01000118">
    <property type="protein sequence ID" value="KST64618.1"/>
    <property type="molecule type" value="Genomic_DNA"/>
</dbReference>
<feature type="domain" description="PAC" evidence="20">
    <location>
        <begin position="116"/>
        <end position="172"/>
    </location>
</feature>
<evidence type="ECO:0000256" key="8">
    <source>
        <dbReference type="ARBA" id="ARBA00022741"/>
    </source>
</evidence>
<evidence type="ECO:0000259" key="17">
    <source>
        <dbReference type="PROSITE" id="PS50109"/>
    </source>
</evidence>
<feature type="domain" description="PAS" evidence="19">
    <location>
        <begin position="358"/>
        <end position="428"/>
    </location>
</feature>
<feature type="domain" description="Histidine kinase" evidence="17">
    <location>
        <begin position="754"/>
        <end position="972"/>
    </location>
</feature>
<dbReference type="InterPro" id="IPR011006">
    <property type="entry name" value="CheY-like_superfamily"/>
</dbReference>
<organism evidence="22 23">
    <name type="scientific">Mastigocoleus testarum BC008</name>
    <dbReference type="NCBI Taxonomy" id="371196"/>
    <lineage>
        <taxon>Bacteria</taxon>
        <taxon>Bacillati</taxon>
        <taxon>Cyanobacteriota</taxon>
        <taxon>Cyanophyceae</taxon>
        <taxon>Nostocales</taxon>
        <taxon>Hapalosiphonaceae</taxon>
        <taxon>Mastigocoleus</taxon>
    </lineage>
</organism>
<dbReference type="InterPro" id="IPR036097">
    <property type="entry name" value="HisK_dim/P_sf"/>
</dbReference>
<comment type="caution">
    <text evidence="22">The sequence shown here is derived from an EMBL/GenBank/DDBJ whole genome shotgun (WGS) entry which is preliminary data.</text>
</comment>
<evidence type="ECO:0000313" key="23">
    <source>
        <dbReference type="Proteomes" id="UP000053372"/>
    </source>
</evidence>
<dbReference type="PROSITE" id="PS50112">
    <property type="entry name" value="PAS"/>
    <property type="match status" value="2"/>
</dbReference>
<dbReference type="SMART" id="SM00091">
    <property type="entry name" value="PAS"/>
    <property type="match status" value="3"/>
</dbReference>
<evidence type="ECO:0000256" key="5">
    <source>
        <dbReference type="ARBA" id="ARBA00022553"/>
    </source>
</evidence>
<keyword evidence="16" id="KW-0175">Coiled coil</keyword>
<dbReference type="SMART" id="SM00448">
    <property type="entry name" value="REC"/>
    <property type="match status" value="1"/>
</dbReference>
<proteinExistence type="inferred from homology"/>
<name>A0A0V7ZJ04_9CYAN</name>
<evidence type="ECO:0000256" key="10">
    <source>
        <dbReference type="ARBA" id="ARBA00022840"/>
    </source>
</evidence>